<sequence length="29" mass="3277">MNKGHFKKCSGHFGYFQGAVHGRHIMVSD</sequence>
<dbReference type="EMBL" id="GBXM01089358">
    <property type="protein sequence ID" value="JAH19219.1"/>
    <property type="molecule type" value="Transcribed_RNA"/>
</dbReference>
<proteinExistence type="predicted"/>
<dbReference type="AlphaFoldDB" id="A0A0E9QQV2"/>
<reference evidence="1" key="1">
    <citation type="submission" date="2014-11" db="EMBL/GenBank/DDBJ databases">
        <authorList>
            <person name="Amaro Gonzalez C."/>
        </authorList>
    </citation>
    <scope>NUCLEOTIDE SEQUENCE</scope>
</reference>
<protein>
    <submittedName>
        <fullName evidence="1">Uncharacterized protein</fullName>
    </submittedName>
</protein>
<accession>A0A0E9QQV2</accession>
<name>A0A0E9QQV2_ANGAN</name>
<evidence type="ECO:0000313" key="1">
    <source>
        <dbReference type="EMBL" id="JAH19219.1"/>
    </source>
</evidence>
<organism evidence="1">
    <name type="scientific">Anguilla anguilla</name>
    <name type="common">European freshwater eel</name>
    <name type="synonym">Muraena anguilla</name>
    <dbReference type="NCBI Taxonomy" id="7936"/>
    <lineage>
        <taxon>Eukaryota</taxon>
        <taxon>Metazoa</taxon>
        <taxon>Chordata</taxon>
        <taxon>Craniata</taxon>
        <taxon>Vertebrata</taxon>
        <taxon>Euteleostomi</taxon>
        <taxon>Actinopterygii</taxon>
        <taxon>Neopterygii</taxon>
        <taxon>Teleostei</taxon>
        <taxon>Anguilliformes</taxon>
        <taxon>Anguillidae</taxon>
        <taxon>Anguilla</taxon>
    </lineage>
</organism>
<reference evidence="1" key="2">
    <citation type="journal article" date="2015" name="Fish Shellfish Immunol.">
        <title>Early steps in the European eel (Anguilla anguilla)-Vibrio vulnificus interaction in the gills: Role of the RtxA13 toxin.</title>
        <authorList>
            <person name="Callol A."/>
            <person name="Pajuelo D."/>
            <person name="Ebbesson L."/>
            <person name="Teles M."/>
            <person name="MacKenzie S."/>
            <person name="Amaro C."/>
        </authorList>
    </citation>
    <scope>NUCLEOTIDE SEQUENCE</scope>
</reference>